<dbReference type="Proteomes" id="UP000046187">
    <property type="component" value="Unassembled WGS sequence"/>
</dbReference>
<keyword evidence="3" id="KW-1185">Reference proteome</keyword>
<evidence type="ECO:0000313" key="2">
    <source>
        <dbReference type="EMBL" id="CTP89313.1"/>
    </source>
</evidence>
<sequence length="79" mass="8822">MTGVLGKDGAENVLAVYAPFGDKLPMFHARVDGREAAQQPAEQSLVQAEQIRIEQVRQQQVEMSKQQAPQQEQAPRMTM</sequence>
<evidence type="ECO:0000256" key="1">
    <source>
        <dbReference type="SAM" id="MobiDB-lite"/>
    </source>
</evidence>
<organism evidence="2 3">
    <name type="scientific">Xanthomonas graminis pv. arrhenatheri LMG 727</name>
    <dbReference type="NCBI Taxonomy" id="1195923"/>
    <lineage>
        <taxon>Bacteria</taxon>
        <taxon>Pseudomonadati</taxon>
        <taxon>Pseudomonadota</taxon>
        <taxon>Gammaproteobacteria</taxon>
        <taxon>Lysobacterales</taxon>
        <taxon>Lysobacteraceae</taxon>
        <taxon>Xanthomonas</taxon>
        <taxon>Xanthomonas translucens group</taxon>
        <taxon>Xanthomonas graminis</taxon>
    </lineage>
</organism>
<dbReference type="AlphaFoldDB" id="A0A0K2ZUK9"/>
<proteinExistence type="predicted"/>
<protein>
    <submittedName>
        <fullName evidence="2">Uncharacterized protein</fullName>
    </submittedName>
</protein>
<reference evidence="3" key="1">
    <citation type="submission" date="2015-07" db="EMBL/GenBank/DDBJ databases">
        <authorList>
            <person name="Wibberg D."/>
        </authorList>
    </citation>
    <scope>NUCLEOTIDE SEQUENCE [LARGE SCALE GENOMIC DNA]</scope>
</reference>
<feature type="region of interest" description="Disordered" evidence="1">
    <location>
        <begin position="60"/>
        <end position="79"/>
    </location>
</feature>
<evidence type="ECO:0000313" key="3">
    <source>
        <dbReference type="Proteomes" id="UP000046187"/>
    </source>
</evidence>
<accession>A0A0K2ZUK9</accession>
<name>A0A0K2ZUK9_9XANT</name>
<feature type="compositionally biased region" description="Polar residues" evidence="1">
    <location>
        <begin position="63"/>
        <end position="73"/>
    </location>
</feature>
<dbReference type="EMBL" id="CXOI01000046">
    <property type="protein sequence ID" value="CTP89313.1"/>
    <property type="molecule type" value="Genomic_DNA"/>
</dbReference>
<gene>
    <name evidence="2" type="ORF">XTALMG727_2671</name>
</gene>